<dbReference type="GO" id="GO:0016020">
    <property type="term" value="C:membrane"/>
    <property type="evidence" value="ECO:0007669"/>
    <property type="project" value="UniProtKB-SubCell"/>
</dbReference>
<evidence type="ECO:0000256" key="5">
    <source>
        <dbReference type="SAM" id="Phobius"/>
    </source>
</evidence>
<proteinExistence type="predicted"/>
<feature type="transmembrane region" description="Helical" evidence="5">
    <location>
        <begin position="63"/>
        <end position="85"/>
    </location>
</feature>
<evidence type="ECO:0000313" key="9">
    <source>
        <dbReference type="Proteomes" id="UP000184300"/>
    </source>
</evidence>
<evidence type="ECO:0000256" key="1">
    <source>
        <dbReference type="ARBA" id="ARBA00004141"/>
    </source>
</evidence>
<evidence type="ECO:0000256" key="6">
    <source>
        <dbReference type="SAM" id="SignalP"/>
    </source>
</evidence>
<dbReference type="AlphaFoldDB" id="A0A1L9VEC2"/>
<dbReference type="STRING" id="1160497.A0A1L9VEC2"/>
<dbReference type="GeneID" id="34463949"/>
<feature type="transmembrane region" description="Helical" evidence="5">
    <location>
        <begin position="32"/>
        <end position="51"/>
    </location>
</feature>
<keyword evidence="9" id="KW-1185">Reference proteome</keyword>
<dbReference type="OrthoDB" id="5325022at2759"/>
<dbReference type="EMBL" id="KV878902">
    <property type="protein sequence ID" value="OJJ82298.1"/>
    <property type="molecule type" value="Genomic_DNA"/>
</dbReference>
<dbReference type="InterPro" id="IPR008253">
    <property type="entry name" value="Marvel"/>
</dbReference>
<evidence type="ECO:0000256" key="2">
    <source>
        <dbReference type="ARBA" id="ARBA00022692"/>
    </source>
</evidence>
<organism evidence="8 9">
    <name type="scientific">Aspergillus glaucus CBS 516.65</name>
    <dbReference type="NCBI Taxonomy" id="1160497"/>
    <lineage>
        <taxon>Eukaryota</taxon>
        <taxon>Fungi</taxon>
        <taxon>Dikarya</taxon>
        <taxon>Ascomycota</taxon>
        <taxon>Pezizomycotina</taxon>
        <taxon>Eurotiomycetes</taxon>
        <taxon>Eurotiomycetidae</taxon>
        <taxon>Eurotiales</taxon>
        <taxon>Aspergillaceae</taxon>
        <taxon>Aspergillus</taxon>
        <taxon>Aspergillus subgen. Aspergillus</taxon>
    </lineage>
</organism>
<name>A0A1L9VEC2_ASPGL</name>
<keyword evidence="2 5" id="KW-0812">Transmembrane</keyword>
<keyword evidence="6" id="KW-0732">Signal</keyword>
<dbReference type="VEuPathDB" id="FungiDB:ASPGLDRAFT_521596"/>
<evidence type="ECO:0000256" key="4">
    <source>
        <dbReference type="ARBA" id="ARBA00023136"/>
    </source>
</evidence>
<keyword evidence="3 5" id="KW-1133">Transmembrane helix</keyword>
<dbReference type="Pfam" id="PF01284">
    <property type="entry name" value="MARVEL"/>
    <property type="match status" value="1"/>
</dbReference>
<protein>
    <recommendedName>
        <fullName evidence="7">MARVEL domain-containing protein</fullName>
    </recommendedName>
</protein>
<sequence>MLPIAIHTLQSLVALAVIGCSAAKLSEEAPSGYALAMFTAIATILATIYIITTSFIAKSLFKLWSAVACNVITLILWVITIAVLVDENRPGCGGHRNHGCYRKRYEKGVDGIWAATLALCALEG</sequence>
<comment type="subcellular location">
    <subcellularLocation>
        <location evidence="1">Membrane</location>
        <topology evidence="1">Multi-pass membrane protein</topology>
    </subcellularLocation>
</comment>
<accession>A0A1L9VEC2</accession>
<gene>
    <name evidence="8" type="ORF">ASPGLDRAFT_521596</name>
</gene>
<feature type="signal peptide" evidence="6">
    <location>
        <begin position="1"/>
        <end position="23"/>
    </location>
</feature>
<evidence type="ECO:0000256" key="3">
    <source>
        <dbReference type="ARBA" id="ARBA00022989"/>
    </source>
</evidence>
<reference evidence="9" key="1">
    <citation type="journal article" date="2017" name="Genome Biol.">
        <title>Comparative genomics reveals high biological diversity and specific adaptations in the industrially and medically important fungal genus Aspergillus.</title>
        <authorList>
            <person name="de Vries R.P."/>
            <person name="Riley R."/>
            <person name="Wiebenga A."/>
            <person name="Aguilar-Osorio G."/>
            <person name="Amillis S."/>
            <person name="Uchima C.A."/>
            <person name="Anderluh G."/>
            <person name="Asadollahi M."/>
            <person name="Askin M."/>
            <person name="Barry K."/>
            <person name="Battaglia E."/>
            <person name="Bayram O."/>
            <person name="Benocci T."/>
            <person name="Braus-Stromeyer S.A."/>
            <person name="Caldana C."/>
            <person name="Canovas D."/>
            <person name="Cerqueira G.C."/>
            <person name="Chen F."/>
            <person name="Chen W."/>
            <person name="Choi C."/>
            <person name="Clum A."/>
            <person name="Dos Santos R.A."/>
            <person name="Damasio A.R."/>
            <person name="Diallinas G."/>
            <person name="Emri T."/>
            <person name="Fekete E."/>
            <person name="Flipphi M."/>
            <person name="Freyberg S."/>
            <person name="Gallo A."/>
            <person name="Gournas C."/>
            <person name="Habgood R."/>
            <person name="Hainaut M."/>
            <person name="Harispe M.L."/>
            <person name="Henrissat B."/>
            <person name="Hilden K.S."/>
            <person name="Hope R."/>
            <person name="Hossain A."/>
            <person name="Karabika E."/>
            <person name="Karaffa L."/>
            <person name="Karanyi Z."/>
            <person name="Krasevec N."/>
            <person name="Kuo A."/>
            <person name="Kusch H."/>
            <person name="LaButti K."/>
            <person name="Lagendijk E.L."/>
            <person name="Lapidus A."/>
            <person name="Levasseur A."/>
            <person name="Lindquist E."/>
            <person name="Lipzen A."/>
            <person name="Logrieco A.F."/>
            <person name="MacCabe A."/>
            <person name="Maekelae M.R."/>
            <person name="Malavazi I."/>
            <person name="Melin P."/>
            <person name="Meyer V."/>
            <person name="Mielnichuk N."/>
            <person name="Miskei M."/>
            <person name="Molnar A.P."/>
            <person name="Mule G."/>
            <person name="Ngan C.Y."/>
            <person name="Orejas M."/>
            <person name="Orosz E."/>
            <person name="Ouedraogo J.P."/>
            <person name="Overkamp K.M."/>
            <person name="Park H.-S."/>
            <person name="Perrone G."/>
            <person name="Piumi F."/>
            <person name="Punt P.J."/>
            <person name="Ram A.F."/>
            <person name="Ramon A."/>
            <person name="Rauscher S."/>
            <person name="Record E."/>
            <person name="Riano-Pachon D.M."/>
            <person name="Robert V."/>
            <person name="Roehrig J."/>
            <person name="Ruller R."/>
            <person name="Salamov A."/>
            <person name="Salih N.S."/>
            <person name="Samson R.A."/>
            <person name="Sandor E."/>
            <person name="Sanguinetti M."/>
            <person name="Schuetze T."/>
            <person name="Sepcic K."/>
            <person name="Shelest E."/>
            <person name="Sherlock G."/>
            <person name="Sophianopoulou V."/>
            <person name="Squina F.M."/>
            <person name="Sun H."/>
            <person name="Susca A."/>
            <person name="Todd R.B."/>
            <person name="Tsang A."/>
            <person name="Unkles S.E."/>
            <person name="van de Wiele N."/>
            <person name="van Rossen-Uffink D."/>
            <person name="Oliveira J.V."/>
            <person name="Vesth T.C."/>
            <person name="Visser J."/>
            <person name="Yu J.-H."/>
            <person name="Zhou M."/>
            <person name="Andersen M.R."/>
            <person name="Archer D.B."/>
            <person name="Baker S.E."/>
            <person name="Benoit I."/>
            <person name="Brakhage A.A."/>
            <person name="Braus G.H."/>
            <person name="Fischer R."/>
            <person name="Frisvad J.C."/>
            <person name="Goldman G.H."/>
            <person name="Houbraken J."/>
            <person name="Oakley B."/>
            <person name="Pocsi I."/>
            <person name="Scazzocchio C."/>
            <person name="Seiboth B."/>
            <person name="vanKuyk P.A."/>
            <person name="Wortman J."/>
            <person name="Dyer P.S."/>
            <person name="Grigoriev I.V."/>
        </authorList>
    </citation>
    <scope>NUCLEOTIDE SEQUENCE [LARGE SCALE GENOMIC DNA]</scope>
    <source>
        <strain evidence="9">CBS 516.65</strain>
    </source>
</reference>
<feature type="chain" id="PRO_5012589495" description="MARVEL domain-containing protein" evidence="6">
    <location>
        <begin position="24"/>
        <end position="124"/>
    </location>
</feature>
<keyword evidence="4 5" id="KW-0472">Membrane</keyword>
<evidence type="ECO:0000313" key="8">
    <source>
        <dbReference type="EMBL" id="OJJ82298.1"/>
    </source>
</evidence>
<feature type="domain" description="MARVEL" evidence="7">
    <location>
        <begin position="3"/>
        <end position="120"/>
    </location>
</feature>
<dbReference type="Proteomes" id="UP000184300">
    <property type="component" value="Unassembled WGS sequence"/>
</dbReference>
<evidence type="ECO:0000259" key="7">
    <source>
        <dbReference type="Pfam" id="PF01284"/>
    </source>
</evidence>
<dbReference type="RefSeq" id="XP_022398996.1">
    <property type="nucleotide sequence ID" value="XM_022547688.1"/>
</dbReference>